<dbReference type="Proteomes" id="UP000632222">
    <property type="component" value="Unassembled WGS sequence"/>
</dbReference>
<accession>A0ABQ2D0T6</accession>
<proteinExistence type="predicted"/>
<keyword evidence="3" id="KW-1185">Reference proteome</keyword>
<dbReference type="InterPro" id="IPR029059">
    <property type="entry name" value="AB_hydrolase_5"/>
</dbReference>
<organism evidence="2 3">
    <name type="scientific">Deinococcus roseus</name>
    <dbReference type="NCBI Taxonomy" id="392414"/>
    <lineage>
        <taxon>Bacteria</taxon>
        <taxon>Thermotogati</taxon>
        <taxon>Deinococcota</taxon>
        <taxon>Deinococci</taxon>
        <taxon>Deinococcales</taxon>
        <taxon>Deinococcaceae</taxon>
        <taxon>Deinococcus</taxon>
    </lineage>
</organism>
<evidence type="ECO:0000259" key="1">
    <source>
        <dbReference type="Pfam" id="PF12695"/>
    </source>
</evidence>
<evidence type="ECO:0000313" key="3">
    <source>
        <dbReference type="Proteomes" id="UP000632222"/>
    </source>
</evidence>
<dbReference type="EMBL" id="BMOD01000010">
    <property type="protein sequence ID" value="GGJ40158.1"/>
    <property type="molecule type" value="Genomic_DNA"/>
</dbReference>
<reference evidence="3" key="1">
    <citation type="journal article" date="2019" name="Int. J. Syst. Evol. Microbiol.">
        <title>The Global Catalogue of Microorganisms (GCM) 10K type strain sequencing project: providing services to taxonomists for standard genome sequencing and annotation.</title>
        <authorList>
            <consortium name="The Broad Institute Genomics Platform"/>
            <consortium name="The Broad Institute Genome Sequencing Center for Infectious Disease"/>
            <person name="Wu L."/>
            <person name="Ma J."/>
        </authorList>
    </citation>
    <scope>NUCLEOTIDE SEQUENCE [LARGE SCALE GENOMIC DNA]</scope>
    <source>
        <strain evidence="3">JCM 14370</strain>
    </source>
</reference>
<name>A0ABQ2D0T6_9DEIO</name>
<sequence>MKILRRFSWLFWLLFGLLVGFLMPTLKRPALLLHQDAVVAGVPQASYTSSFHPELGGYLDIAPTGPVRNMLIFYPGGLVRPQAYEWLGVALSSSGTRTIIPVFPLDLAVTDKNRAAKLLTGLKPDVPVLLGGHSLGGAMVSSFLAGRPEGIAGLILMAAYPPKGDDLSTLNIPVLTLAAENDGLAKQQDIDESLKQLPSNTQKTVVEGSVHAFFGRYGPQQGDGLPTVTRDQAEQQILAAIQGFLTKIP</sequence>
<dbReference type="Gene3D" id="3.40.50.1820">
    <property type="entry name" value="alpha/beta hydrolase"/>
    <property type="match status" value="1"/>
</dbReference>
<dbReference type="InterPro" id="IPR029058">
    <property type="entry name" value="AB_hydrolase_fold"/>
</dbReference>
<comment type="caution">
    <text evidence="2">The sequence shown here is derived from an EMBL/GenBank/DDBJ whole genome shotgun (WGS) entry which is preliminary data.</text>
</comment>
<evidence type="ECO:0000313" key="2">
    <source>
        <dbReference type="EMBL" id="GGJ40158.1"/>
    </source>
</evidence>
<feature type="domain" description="Alpha/beta hydrolase fold-5" evidence="1">
    <location>
        <begin position="71"/>
        <end position="232"/>
    </location>
</feature>
<protein>
    <submittedName>
        <fullName evidence="2">Carboxymethylenebutenolidase-like protein</fullName>
    </submittedName>
</protein>
<dbReference type="RefSeq" id="WP_189003303.1">
    <property type="nucleotide sequence ID" value="NZ_BMOD01000010.1"/>
</dbReference>
<dbReference type="Pfam" id="PF12695">
    <property type="entry name" value="Abhydrolase_5"/>
    <property type="match status" value="1"/>
</dbReference>
<dbReference type="SUPFAM" id="SSF53474">
    <property type="entry name" value="alpha/beta-Hydrolases"/>
    <property type="match status" value="1"/>
</dbReference>
<gene>
    <name evidence="2" type="ORF">GCM10008938_27770</name>
</gene>